<comment type="caution">
    <text evidence="1">The sequence shown here is derived from an EMBL/GenBank/DDBJ whole genome shotgun (WGS) entry which is preliminary data.</text>
</comment>
<dbReference type="Proteomes" id="UP000241868">
    <property type="component" value="Unassembled WGS sequence"/>
</dbReference>
<dbReference type="RefSeq" id="WP_009311191.1">
    <property type="nucleotide sequence ID" value="NZ_PXYY01000004.1"/>
</dbReference>
<evidence type="ECO:0000313" key="1">
    <source>
        <dbReference type="EMBL" id="PSJ81334.1"/>
    </source>
</evidence>
<organism evidence="1 2">
    <name type="scientific">Neisseria iguanae</name>
    <dbReference type="NCBI Taxonomy" id="90242"/>
    <lineage>
        <taxon>Bacteria</taxon>
        <taxon>Pseudomonadati</taxon>
        <taxon>Pseudomonadota</taxon>
        <taxon>Betaproteobacteria</taxon>
        <taxon>Neisseriales</taxon>
        <taxon>Neisseriaceae</taxon>
        <taxon>Neisseria</taxon>
    </lineage>
</organism>
<dbReference type="EMBL" id="PXYY01000004">
    <property type="protein sequence ID" value="PSJ81334.1"/>
    <property type="molecule type" value="Genomic_DNA"/>
</dbReference>
<accession>A0A2P7U2Y4</accession>
<dbReference type="OrthoDB" id="8606060at2"/>
<gene>
    <name evidence="1" type="ORF">C7N83_01255</name>
</gene>
<name>A0A2P7U2Y4_9NEIS</name>
<sequence>MLIDKKNPVSTVKIPSIVVPAEEDYPHYRLIPVQTEAGNDMCLLFYVNEEYYLMLEPRIKRYLALRKLEQLTETAPFKVFEVMREAE</sequence>
<dbReference type="AlphaFoldDB" id="A0A2P7U2Y4"/>
<evidence type="ECO:0000313" key="2">
    <source>
        <dbReference type="Proteomes" id="UP000241868"/>
    </source>
</evidence>
<protein>
    <submittedName>
        <fullName evidence="1">Toxin PIN</fullName>
    </submittedName>
</protein>
<keyword evidence="2" id="KW-1185">Reference proteome</keyword>
<proteinExistence type="predicted"/>
<reference evidence="1 2" key="1">
    <citation type="submission" date="2018-03" db="EMBL/GenBank/DDBJ databases">
        <title>Neisseria weixii sp. nov., isolated from the intestinal contents of Tibetan Plateau pika (Ochotona curzoniae) in Yushu, Qinghai Province, China.</title>
        <authorList>
            <person name="Gui Z."/>
        </authorList>
    </citation>
    <scope>NUCLEOTIDE SEQUENCE [LARGE SCALE GENOMIC DNA]</scope>
    <source>
        <strain evidence="1 2">ATCC 51483</strain>
    </source>
</reference>